<evidence type="ECO:0000313" key="2">
    <source>
        <dbReference type="Proteomes" id="UP001589587"/>
    </source>
</evidence>
<dbReference type="Proteomes" id="UP001589587">
    <property type="component" value="Unassembled WGS sequence"/>
</dbReference>
<accession>A0ABV5XN35</accession>
<dbReference type="RefSeq" id="WP_378376425.1">
    <property type="nucleotide sequence ID" value="NZ_JBHMAS010000080.1"/>
</dbReference>
<protein>
    <submittedName>
        <fullName evidence="1">Uncharacterized protein</fullName>
    </submittedName>
</protein>
<evidence type="ECO:0000313" key="1">
    <source>
        <dbReference type="EMBL" id="MFB9783898.1"/>
    </source>
</evidence>
<gene>
    <name evidence="1" type="ORF">ACFFQ6_29795</name>
</gene>
<sequence>MTAIHTGPRVVDVEGDEFNVGETSKAAVAYRKIHGLRSLSVGDVVKIDGQWFSCDSMGWSILESEPLIVATAAPHAWKTMEPWGDTELDGLAWSA</sequence>
<proteinExistence type="predicted"/>
<organism evidence="1 2">
    <name type="scientific">Rhodococcus baikonurensis</name>
    <dbReference type="NCBI Taxonomy" id="172041"/>
    <lineage>
        <taxon>Bacteria</taxon>
        <taxon>Bacillati</taxon>
        <taxon>Actinomycetota</taxon>
        <taxon>Actinomycetes</taxon>
        <taxon>Mycobacteriales</taxon>
        <taxon>Nocardiaceae</taxon>
        <taxon>Rhodococcus</taxon>
        <taxon>Rhodococcus erythropolis group</taxon>
    </lineage>
</organism>
<reference evidence="1 2" key="1">
    <citation type="submission" date="2024-09" db="EMBL/GenBank/DDBJ databases">
        <authorList>
            <person name="Sun Q."/>
            <person name="Mori K."/>
        </authorList>
    </citation>
    <scope>NUCLEOTIDE SEQUENCE [LARGE SCALE GENOMIC DNA]</scope>
    <source>
        <strain evidence="1 2">JCM 11411</strain>
    </source>
</reference>
<dbReference type="EMBL" id="JBHMAS010000080">
    <property type="protein sequence ID" value="MFB9783898.1"/>
    <property type="molecule type" value="Genomic_DNA"/>
</dbReference>
<name>A0ABV5XN35_9NOCA</name>
<keyword evidence="2" id="KW-1185">Reference proteome</keyword>
<comment type="caution">
    <text evidence="1">The sequence shown here is derived from an EMBL/GenBank/DDBJ whole genome shotgun (WGS) entry which is preliminary data.</text>
</comment>